<organism evidence="5">
    <name type="scientific">Arcella intermedia</name>
    <dbReference type="NCBI Taxonomy" id="1963864"/>
    <lineage>
        <taxon>Eukaryota</taxon>
        <taxon>Amoebozoa</taxon>
        <taxon>Tubulinea</taxon>
        <taxon>Elardia</taxon>
        <taxon>Arcellinida</taxon>
        <taxon>Sphaerothecina</taxon>
        <taxon>Arcellidae</taxon>
        <taxon>Arcella</taxon>
    </lineage>
</organism>
<keyword evidence="3 4" id="KW-0539">Nucleus</keyword>
<dbReference type="PANTHER" id="PTHR32194:SF2">
    <property type="entry name" value="PROTEASOME SUBUNIT BETA TYPE-1"/>
    <property type="match status" value="1"/>
</dbReference>
<evidence type="ECO:0000313" key="5">
    <source>
        <dbReference type="EMBL" id="NDV37226.1"/>
    </source>
</evidence>
<dbReference type="Pfam" id="PF00227">
    <property type="entry name" value="Proteasome"/>
    <property type="match status" value="1"/>
</dbReference>
<evidence type="ECO:0000256" key="4">
    <source>
        <dbReference type="RuleBase" id="RU004203"/>
    </source>
</evidence>
<dbReference type="AlphaFoldDB" id="A0A6B2LJG2"/>
<comment type="subunit">
    <text evidence="4">Component of the proteasome complex.</text>
</comment>
<dbReference type="PROSITE" id="PS00854">
    <property type="entry name" value="PROTEASOME_BETA_1"/>
    <property type="match status" value="1"/>
</dbReference>
<protein>
    <recommendedName>
        <fullName evidence="4">Proteasome subunit beta</fullName>
    </recommendedName>
</protein>
<dbReference type="InterPro" id="IPR001353">
    <property type="entry name" value="Proteasome_sua/b"/>
</dbReference>
<dbReference type="GO" id="GO:0010498">
    <property type="term" value="P:proteasomal protein catabolic process"/>
    <property type="evidence" value="ECO:0007669"/>
    <property type="project" value="InterPro"/>
</dbReference>
<dbReference type="GO" id="GO:0005839">
    <property type="term" value="C:proteasome core complex"/>
    <property type="evidence" value="ECO:0007669"/>
    <property type="project" value="InterPro"/>
</dbReference>
<comment type="function">
    <text evidence="4">Component of the proteasome, a multicatalytic proteinase complex which is characterized by its ability to cleave peptides with Arg, Phe, Tyr, Leu, and Glu adjacent to the leaving group at neutral or slightly basic pH. The proteasome has an ATP-dependent proteolytic activity.</text>
</comment>
<accession>A0A6B2LJG2</accession>
<evidence type="ECO:0000256" key="2">
    <source>
        <dbReference type="ARBA" id="ARBA00022942"/>
    </source>
</evidence>
<dbReference type="InterPro" id="IPR029055">
    <property type="entry name" value="Ntn_hydrolases_N"/>
</dbReference>
<dbReference type="EMBL" id="GIBP01008257">
    <property type="protein sequence ID" value="NDV37226.1"/>
    <property type="molecule type" value="Transcribed_RNA"/>
</dbReference>
<proteinExistence type="inferred from homology"/>
<dbReference type="GO" id="GO:0005737">
    <property type="term" value="C:cytoplasm"/>
    <property type="evidence" value="ECO:0007669"/>
    <property type="project" value="UniProtKB-SubCell"/>
</dbReference>
<dbReference type="InterPro" id="IPR023333">
    <property type="entry name" value="Proteasome_suB-type"/>
</dbReference>
<dbReference type="Gene3D" id="3.60.20.10">
    <property type="entry name" value="Glutamine Phosphoribosylpyrophosphate, subunit 1, domain 1"/>
    <property type="match status" value="1"/>
</dbReference>
<dbReference type="SUPFAM" id="SSF56235">
    <property type="entry name" value="N-terminal nucleophile aminohydrolases (Ntn hydrolases)"/>
    <property type="match status" value="1"/>
</dbReference>
<comment type="similarity">
    <text evidence="4">Belongs to the peptidase T1B family.</text>
</comment>
<keyword evidence="1 4" id="KW-0963">Cytoplasm</keyword>
<evidence type="ECO:0000256" key="3">
    <source>
        <dbReference type="ARBA" id="ARBA00023242"/>
    </source>
</evidence>
<name>A0A6B2LJG2_9EUKA</name>
<sequence>MDTSIGFVGADYVLFITDKSQARSILKMKGDLDKTFTIDTNKVFALSGDAGDRENFAHYIQKNIHLYQHRTGLRLSTKAAAHFARGEMAKAIRESIYQANVLIGGVDEEGASLYYLDYLGSLHKMPFAVQGYASNLTLSIFDRYYKKGLSVQEGLELARLCVEQLKTRFLISQPDFVVKIVDKEGVRELPSISV</sequence>
<dbReference type="CDD" id="cd03758">
    <property type="entry name" value="proteasome_beta_type_2"/>
    <property type="match status" value="1"/>
</dbReference>
<keyword evidence="2 4" id="KW-0647">Proteasome</keyword>
<reference evidence="5" key="1">
    <citation type="journal article" date="2020" name="J. Eukaryot. Microbiol.">
        <title>De novo Sequencing, Assembly and Annotation of the Transcriptome for the Free-Living Testate Amoeba Arcella intermedia.</title>
        <authorList>
            <person name="Ribeiro G.M."/>
            <person name="Porfirio-Sousa A.L."/>
            <person name="Maurer-Alcala X.X."/>
            <person name="Katz L.A."/>
            <person name="Lahr D.J.G."/>
        </authorList>
    </citation>
    <scope>NUCLEOTIDE SEQUENCE</scope>
</reference>
<dbReference type="GO" id="GO:0005634">
    <property type="term" value="C:nucleus"/>
    <property type="evidence" value="ECO:0007669"/>
    <property type="project" value="UniProtKB-SubCell"/>
</dbReference>
<dbReference type="PANTHER" id="PTHR32194">
    <property type="entry name" value="METALLOPROTEASE TLDD"/>
    <property type="match status" value="1"/>
</dbReference>
<dbReference type="PROSITE" id="PS51476">
    <property type="entry name" value="PROTEASOME_BETA_2"/>
    <property type="match status" value="1"/>
</dbReference>
<dbReference type="InterPro" id="IPR016050">
    <property type="entry name" value="Proteasome_bsu_CS"/>
</dbReference>
<comment type="subcellular location">
    <subcellularLocation>
        <location evidence="4">Cytoplasm</location>
    </subcellularLocation>
    <subcellularLocation>
        <location evidence="4">Nucleus</location>
    </subcellularLocation>
</comment>
<dbReference type="InterPro" id="IPR035206">
    <property type="entry name" value="Proteasome_beta2"/>
</dbReference>
<evidence type="ECO:0000256" key="1">
    <source>
        <dbReference type="ARBA" id="ARBA00022490"/>
    </source>
</evidence>